<keyword evidence="3" id="KW-1185">Reference proteome</keyword>
<name>A0A8H7VP90_9FUNG</name>
<proteinExistence type="predicted"/>
<protein>
    <recommendedName>
        <fullName evidence="4">Cysteine-rich protein</fullName>
    </recommendedName>
</protein>
<organism evidence="2 3">
    <name type="scientific">Thamnidium elegans</name>
    <dbReference type="NCBI Taxonomy" id="101142"/>
    <lineage>
        <taxon>Eukaryota</taxon>
        <taxon>Fungi</taxon>
        <taxon>Fungi incertae sedis</taxon>
        <taxon>Mucoromycota</taxon>
        <taxon>Mucoromycotina</taxon>
        <taxon>Mucoromycetes</taxon>
        <taxon>Mucorales</taxon>
        <taxon>Mucorineae</taxon>
        <taxon>Mucoraceae</taxon>
        <taxon>Thamnidium</taxon>
    </lineage>
</organism>
<evidence type="ECO:0000256" key="1">
    <source>
        <dbReference type="SAM" id="SignalP"/>
    </source>
</evidence>
<sequence>MKLLLPFVLFATLIETSYCGSVVFGIYQQSCISIAAKCYDAAGVSTPLAVIGCNSVLGACMAGCVATSCNSALGVCMAGCVAAGFAPTL</sequence>
<accession>A0A8H7VP90</accession>
<dbReference type="PANTHER" id="PTHR37475:SF1">
    <property type="entry name" value="ZYGOTE-SPECIFIC PROTEIN"/>
    <property type="match status" value="1"/>
</dbReference>
<feature type="chain" id="PRO_5034673382" description="Cysteine-rich protein" evidence="1">
    <location>
        <begin position="20"/>
        <end position="89"/>
    </location>
</feature>
<feature type="signal peptide" evidence="1">
    <location>
        <begin position="1"/>
        <end position="19"/>
    </location>
</feature>
<reference evidence="2" key="1">
    <citation type="submission" date="2021-01" db="EMBL/GenBank/DDBJ databases">
        <title>Metabolic potential, ecology and presence of endohyphal bacteria is reflected in genomic diversity of Mucoromycotina.</title>
        <authorList>
            <person name="Muszewska A."/>
            <person name="Okrasinska A."/>
            <person name="Steczkiewicz K."/>
            <person name="Drgas O."/>
            <person name="Orlowska M."/>
            <person name="Perlinska-Lenart U."/>
            <person name="Aleksandrzak-Piekarczyk T."/>
            <person name="Szatraj K."/>
            <person name="Zielenkiewicz U."/>
            <person name="Pilsyk S."/>
            <person name="Malc E."/>
            <person name="Mieczkowski P."/>
            <person name="Kruszewska J.S."/>
            <person name="Biernat P."/>
            <person name="Pawlowska J."/>
        </authorList>
    </citation>
    <scope>NUCLEOTIDE SEQUENCE</scope>
    <source>
        <strain evidence="2">WA0000018081</strain>
    </source>
</reference>
<keyword evidence="1" id="KW-0732">Signal</keyword>
<dbReference type="EMBL" id="JAEPRE010000245">
    <property type="protein sequence ID" value="KAG2229776.1"/>
    <property type="molecule type" value="Genomic_DNA"/>
</dbReference>
<dbReference type="PANTHER" id="PTHR37475">
    <property type="entry name" value="ZYGOTE-SPECIFIC CLASS V COPY B GENE PROTEIN"/>
    <property type="match status" value="1"/>
</dbReference>
<evidence type="ECO:0008006" key="4">
    <source>
        <dbReference type="Google" id="ProtNLM"/>
    </source>
</evidence>
<gene>
    <name evidence="2" type="ORF">INT48_006256</name>
</gene>
<comment type="caution">
    <text evidence="2">The sequence shown here is derived from an EMBL/GenBank/DDBJ whole genome shotgun (WGS) entry which is preliminary data.</text>
</comment>
<evidence type="ECO:0000313" key="2">
    <source>
        <dbReference type="EMBL" id="KAG2229776.1"/>
    </source>
</evidence>
<dbReference type="Proteomes" id="UP000613177">
    <property type="component" value="Unassembled WGS sequence"/>
</dbReference>
<dbReference type="AlphaFoldDB" id="A0A8H7VP90"/>
<evidence type="ECO:0000313" key="3">
    <source>
        <dbReference type="Proteomes" id="UP000613177"/>
    </source>
</evidence>